<dbReference type="PROSITE" id="PS00039">
    <property type="entry name" value="DEAD_ATP_HELICASE"/>
    <property type="match status" value="1"/>
</dbReference>
<dbReference type="EC" id="3.6.4.13" evidence="1"/>
<dbReference type="InterPro" id="IPR000629">
    <property type="entry name" value="RNA-helicase_DEAD-box_CS"/>
</dbReference>
<keyword evidence="2 6" id="KW-0547">Nucleotide-binding</keyword>
<protein>
    <recommendedName>
        <fullName evidence="1">RNA helicase</fullName>
        <ecNumber evidence="1">3.6.4.13</ecNumber>
    </recommendedName>
</protein>
<evidence type="ECO:0000256" key="1">
    <source>
        <dbReference type="ARBA" id="ARBA00012552"/>
    </source>
</evidence>
<evidence type="ECO:0000256" key="4">
    <source>
        <dbReference type="ARBA" id="ARBA00022806"/>
    </source>
</evidence>
<evidence type="ECO:0000259" key="8">
    <source>
        <dbReference type="PROSITE" id="PS51192"/>
    </source>
</evidence>
<feature type="domain" description="Helicase ATP-binding" evidence="8">
    <location>
        <begin position="38"/>
        <end position="248"/>
    </location>
</feature>
<dbReference type="SMART" id="SM00487">
    <property type="entry name" value="DEXDc"/>
    <property type="match status" value="1"/>
</dbReference>
<gene>
    <name evidence="10" type="ORF">FRACYDRAFT_193410</name>
</gene>
<evidence type="ECO:0000313" key="10">
    <source>
        <dbReference type="EMBL" id="OEU10784.1"/>
    </source>
</evidence>
<dbReference type="CDD" id="cd18787">
    <property type="entry name" value="SF2_C_DEAD"/>
    <property type="match status" value="1"/>
</dbReference>
<dbReference type="GO" id="GO:0003676">
    <property type="term" value="F:nucleic acid binding"/>
    <property type="evidence" value="ECO:0007669"/>
    <property type="project" value="InterPro"/>
</dbReference>
<dbReference type="GO" id="GO:0005524">
    <property type="term" value="F:ATP binding"/>
    <property type="evidence" value="ECO:0007669"/>
    <property type="project" value="UniProtKB-KW"/>
</dbReference>
<dbReference type="OrthoDB" id="196131at2759"/>
<sequence length="491" mass="54109">MDRFDSLDDKLPDFLLTNLLGVDRMRYTTPTPIQRHCVPLALAGHDVLASAQTGSGKTVGFLLPLIAAVAKNRSTAGKETNNNNNNNNIPPIIKGKTPSSPAALILAPTRELALQIELEIEKLTFGAPLPPISSENVATRWSACCYGGATARPQLEALASGVEILVATPGRLADFLDRNLVSLSRCQFLVLDEADRMLDMGFEPQLKKIVEQNDMPSRMDRQTLLFSATFPEPLRRIAQKSYLRPASARVEAGKVGASNKSVEQRLIRVEGEGTKRDKLHLLLSLLQRSEKGSTIVFTNKKHVAQWIAKELGKKSIKCSQIHGDRSQGQRESALSQFRDGKVDVLIATDAVSRGIDIPDVAHVIQFDLPFGVKEFESYTHRIGRTGRAGKTGIATSFYVPGYQPKIGNAELWSLIKNSFDESGMDLPGWFHQEKSGGQQQQRRSINRGQSTANQDQQVNGGGRRVVRPPVARPPRRTRINENASGLKNKRR</sequence>
<feature type="domain" description="Helicase C-terminal" evidence="9">
    <location>
        <begin position="261"/>
        <end position="437"/>
    </location>
</feature>
<dbReference type="PROSITE" id="PS51194">
    <property type="entry name" value="HELICASE_CTER"/>
    <property type="match status" value="1"/>
</dbReference>
<proteinExistence type="inferred from homology"/>
<dbReference type="InterPro" id="IPR014001">
    <property type="entry name" value="Helicase_ATP-bd"/>
</dbReference>
<evidence type="ECO:0000256" key="2">
    <source>
        <dbReference type="ARBA" id="ARBA00022741"/>
    </source>
</evidence>
<dbReference type="SUPFAM" id="SSF52540">
    <property type="entry name" value="P-loop containing nucleoside triphosphate hydrolases"/>
    <property type="match status" value="1"/>
</dbReference>
<dbReference type="KEGG" id="fcy:FRACYDRAFT_193410"/>
<feature type="region of interest" description="Disordered" evidence="7">
    <location>
        <begin position="426"/>
        <end position="491"/>
    </location>
</feature>
<dbReference type="Pfam" id="PF00270">
    <property type="entry name" value="DEAD"/>
    <property type="match status" value="1"/>
</dbReference>
<evidence type="ECO:0000256" key="5">
    <source>
        <dbReference type="ARBA" id="ARBA00022840"/>
    </source>
</evidence>
<dbReference type="Pfam" id="PF00271">
    <property type="entry name" value="Helicase_C"/>
    <property type="match status" value="1"/>
</dbReference>
<dbReference type="GO" id="GO:0003724">
    <property type="term" value="F:RNA helicase activity"/>
    <property type="evidence" value="ECO:0007669"/>
    <property type="project" value="UniProtKB-EC"/>
</dbReference>
<accession>A0A1E7EY70</accession>
<dbReference type="SMART" id="SM00490">
    <property type="entry name" value="HELICc"/>
    <property type="match status" value="1"/>
</dbReference>
<keyword evidence="4 6" id="KW-0347">Helicase</keyword>
<dbReference type="Gene3D" id="3.40.50.300">
    <property type="entry name" value="P-loop containing nucleotide triphosphate hydrolases"/>
    <property type="match status" value="2"/>
</dbReference>
<dbReference type="PROSITE" id="PS51192">
    <property type="entry name" value="HELICASE_ATP_BIND_1"/>
    <property type="match status" value="1"/>
</dbReference>
<evidence type="ECO:0000259" key="9">
    <source>
        <dbReference type="PROSITE" id="PS51194"/>
    </source>
</evidence>
<organism evidence="10 11">
    <name type="scientific">Fragilariopsis cylindrus CCMP1102</name>
    <dbReference type="NCBI Taxonomy" id="635003"/>
    <lineage>
        <taxon>Eukaryota</taxon>
        <taxon>Sar</taxon>
        <taxon>Stramenopiles</taxon>
        <taxon>Ochrophyta</taxon>
        <taxon>Bacillariophyta</taxon>
        <taxon>Bacillariophyceae</taxon>
        <taxon>Bacillariophycidae</taxon>
        <taxon>Bacillariales</taxon>
        <taxon>Bacillariaceae</taxon>
        <taxon>Fragilariopsis</taxon>
    </lineage>
</organism>
<evidence type="ECO:0000313" key="11">
    <source>
        <dbReference type="Proteomes" id="UP000095751"/>
    </source>
</evidence>
<evidence type="ECO:0000256" key="3">
    <source>
        <dbReference type="ARBA" id="ARBA00022801"/>
    </source>
</evidence>
<name>A0A1E7EY70_9STRA</name>
<dbReference type="InParanoid" id="A0A1E7EY70"/>
<dbReference type="Proteomes" id="UP000095751">
    <property type="component" value="Unassembled WGS sequence"/>
</dbReference>
<evidence type="ECO:0000256" key="6">
    <source>
        <dbReference type="RuleBase" id="RU000492"/>
    </source>
</evidence>
<dbReference type="GO" id="GO:0016787">
    <property type="term" value="F:hydrolase activity"/>
    <property type="evidence" value="ECO:0007669"/>
    <property type="project" value="UniProtKB-KW"/>
</dbReference>
<dbReference type="PANTHER" id="PTHR47958">
    <property type="entry name" value="ATP-DEPENDENT RNA HELICASE DBP3"/>
    <property type="match status" value="1"/>
</dbReference>
<feature type="compositionally biased region" description="Polar residues" evidence="7">
    <location>
        <begin position="435"/>
        <end position="458"/>
    </location>
</feature>
<keyword evidence="3 6" id="KW-0378">Hydrolase</keyword>
<dbReference type="InterPro" id="IPR001650">
    <property type="entry name" value="Helicase_C-like"/>
</dbReference>
<evidence type="ECO:0000256" key="7">
    <source>
        <dbReference type="SAM" id="MobiDB-lite"/>
    </source>
</evidence>
<dbReference type="AlphaFoldDB" id="A0A1E7EY70"/>
<keyword evidence="11" id="KW-1185">Reference proteome</keyword>
<comment type="similarity">
    <text evidence="6">Belongs to the DEAD box helicase family.</text>
</comment>
<dbReference type="InterPro" id="IPR011545">
    <property type="entry name" value="DEAD/DEAH_box_helicase_dom"/>
</dbReference>
<dbReference type="EMBL" id="KV784370">
    <property type="protein sequence ID" value="OEU10784.1"/>
    <property type="molecule type" value="Genomic_DNA"/>
</dbReference>
<dbReference type="InterPro" id="IPR027417">
    <property type="entry name" value="P-loop_NTPase"/>
</dbReference>
<keyword evidence="5 6" id="KW-0067">ATP-binding</keyword>
<reference evidence="10 11" key="1">
    <citation type="submission" date="2016-09" db="EMBL/GenBank/DDBJ databases">
        <title>Extensive genetic diversity and differential bi-allelic expression allows diatom success in the polar Southern Ocean.</title>
        <authorList>
            <consortium name="DOE Joint Genome Institute"/>
            <person name="Mock T."/>
            <person name="Otillar R.P."/>
            <person name="Strauss J."/>
            <person name="Dupont C."/>
            <person name="Frickenhaus S."/>
            <person name="Maumus F."/>
            <person name="Mcmullan M."/>
            <person name="Sanges R."/>
            <person name="Schmutz J."/>
            <person name="Toseland A."/>
            <person name="Valas R."/>
            <person name="Veluchamy A."/>
            <person name="Ward B.J."/>
            <person name="Allen A."/>
            <person name="Barry K."/>
            <person name="Falciatore A."/>
            <person name="Ferrante M."/>
            <person name="Fortunato A.E."/>
            <person name="Gloeckner G."/>
            <person name="Gruber A."/>
            <person name="Hipkin R."/>
            <person name="Janech M."/>
            <person name="Kroth P."/>
            <person name="Leese F."/>
            <person name="Lindquist E."/>
            <person name="Lyon B.R."/>
            <person name="Martin J."/>
            <person name="Mayer C."/>
            <person name="Parker M."/>
            <person name="Quesneville H."/>
            <person name="Raymond J."/>
            <person name="Uhlig C."/>
            <person name="Valentin K.U."/>
            <person name="Worden A.Z."/>
            <person name="Armbrust E.V."/>
            <person name="Bowler C."/>
            <person name="Green B."/>
            <person name="Moulton V."/>
            <person name="Van Oosterhout C."/>
            <person name="Grigoriev I."/>
        </authorList>
    </citation>
    <scope>NUCLEOTIDE SEQUENCE [LARGE SCALE GENOMIC DNA]</scope>
    <source>
        <strain evidence="10 11">CCMP1102</strain>
    </source>
</reference>